<accession>A0A645EAS8</accession>
<comment type="caution">
    <text evidence="1">The sequence shown here is derived from an EMBL/GenBank/DDBJ whole genome shotgun (WGS) entry which is preliminary data.</text>
</comment>
<reference evidence="1" key="1">
    <citation type="submission" date="2019-08" db="EMBL/GenBank/DDBJ databases">
        <authorList>
            <person name="Kucharzyk K."/>
            <person name="Murdoch R.W."/>
            <person name="Higgins S."/>
            <person name="Loffler F."/>
        </authorList>
    </citation>
    <scope>NUCLEOTIDE SEQUENCE</scope>
</reference>
<dbReference type="AlphaFoldDB" id="A0A645EAS8"/>
<proteinExistence type="predicted"/>
<gene>
    <name evidence="1" type="ORF">SDC9_145753</name>
</gene>
<evidence type="ECO:0000313" key="1">
    <source>
        <dbReference type="EMBL" id="MPM98565.1"/>
    </source>
</evidence>
<dbReference type="EMBL" id="VSSQ01044712">
    <property type="protein sequence ID" value="MPM98565.1"/>
    <property type="molecule type" value="Genomic_DNA"/>
</dbReference>
<organism evidence="1">
    <name type="scientific">bioreactor metagenome</name>
    <dbReference type="NCBI Taxonomy" id="1076179"/>
    <lineage>
        <taxon>unclassified sequences</taxon>
        <taxon>metagenomes</taxon>
        <taxon>ecological metagenomes</taxon>
    </lineage>
</organism>
<sequence>MRARAAAIKRVARVVHDGVDRLHGRVGAVGCAEFGAGAKGHQQSADVGVHAQCRCGGDGLRLAAVGGGEQRRALQCHAPLLV</sequence>
<protein>
    <submittedName>
        <fullName evidence="1">Uncharacterized protein</fullName>
    </submittedName>
</protein>
<name>A0A645EAS8_9ZZZZ</name>